<evidence type="ECO:0000313" key="2">
    <source>
        <dbReference type="EMBL" id="MEI7036308.1"/>
    </source>
</evidence>
<dbReference type="RefSeq" id="WP_336806928.1">
    <property type="nucleotide sequence ID" value="NZ_JBBBNY010000003.1"/>
</dbReference>
<feature type="chain" id="PRO_5046630958" evidence="1">
    <location>
        <begin position="27"/>
        <end position="342"/>
    </location>
</feature>
<keyword evidence="1" id="KW-0732">Signal</keyword>
<dbReference type="PANTHER" id="PTHR47197">
    <property type="entry name" value="PROTEIN NIRF"/>
    <property type="match status" value="1"/>
</dbReference>
<keyword evidence="3" id="KW-1185">Reference proteome</keyword>
<evidence type="ECO:0000256" key="1">
    <source>
        <dbReference type="SAM" id="SignalP"/>
    </source>
</evidence>
<protein>
    <submittedName>
        <fullName evidence="2">YncE family protein</fullName>
    </submittedName>
</protein>
<name>A0ABU8JAK3_9GAMM</name>
<organism evidence="2 3">
    <name type="scientific">Fulvimonas yonginensis</name>
    <dbReference type="NCBI Taxonomy" id="1495200"/>
    <lineage>
        <taxon>Bacteria</taxon>
        <taxon>Pseudomonadati</taxon>
        <taxon>Pseudomonadota</taxon>
        <taxon>Gammaproteobacteria</taxon>
        <taxon>Lysobacterales</taxon>
        <taxon>Rhodanobacteraceae</taxon>
        <taxon>Fulvimonas</taxon>
    </lineage>
</organism>
<sequence>MFPARFRRQYSAAVGAALWAAAAACASTPDAAWPLRVLADVPLSGHATRWDYASIDPTTHRLFLAHLGDDVVTVFDLDRRRVIADVPGVRRVHGVLAVPALGRIYASATGTDELVAIDAHSLKVVARTPAGDYPDGIAYVPRAGKLYVSDEHGGTDSVIDARSHRRLATIDLGGEVGNTQFDPVSGHVFANVQTRGELAEIDPATDTVVARIRLPGAEGNHGLFIDAPARFAFIACEGNDRLLVLDLRTRRVVASFDTGGDPDVLAMDPALGWLYVASESGEVALFEVKGRQVRPLGRAVLGPNAHVVVVDPATHLAYFPLKAWRGAPVLRITAPRPARPHA</sequence>
<reference evidence="2 3" key="1">
    <citation type="journal article" date="2014" name="Int. J. Syst. Evol. Microbiol.">
        <title>Fulvimonas yonginensis sp. nov., isolated from greenhouse soil, and emended description of the genus Fulvimonas.</title>
        <authorList>
            <person name="Ahn J.H."/>
            <person name="Kim S.J."/>
            <person name="Weon H.Y."/>
            <person name="Hong S.B."/>
            <person name="Seok S.J."/>
            <person name="Kwon S.W."/>
        </authorList>
    </citation>
    <scope>NUCLEOTIDE SEQUENCE [LARGE SCALE GENOMIC DNA]</scope>
    <source>
        <strain evidence="2 3">KACC 16952</strain>
    </source>
</reference>
<dbReference type="SUPFAM" id="SSF51004">
    <property type="entry name" value="C-terminal (heme d1) domain of cytochrome cd1-nitrite reductase"/>
    <property type="match status" value="1"/>
</dbReference>
<dbReference type="EMBL" id="JBBBNY010000003">
    <property type="protein sequence ID" value="MEI7036308.1"/>
    <property type="molecule type" value="Genomic_DNA"/>
</dbReference>
<dbReference type="InterPro" id="IPR051200">
    <property type="entry name" value="Host-pathogen_enzymatic-act"/>
</dbReference>
<dbReference type="InterPro" id="IPR011048">
    <property type="entry name" value="Haem_d1_sf"/>
</dbReference>
<proteinExistence type="predicted"/>
<gene>
    <name evidence="2" type="ORF">WAT24_06020</name>
</gene>
<accession>A0ABU8JAK3</accession>
<dbReference type="Proteomes" id="UP001381174">
    <property type="component" value="Unassembled WGS sequence"/>
</dbReference>
<dbReference type="PROSITE" id="PS51257">
    <property type="entry name" value="PROKAR_LIPOPROTEIN"/>
    <property type="match status" value="1"/>
</dbReference>
<dbReference type="InterPro" id="IPR015943">
    <property type="entry name" value="WD40/YVTN_repeat-like_dom_sf"/>
</dbReference>
<dbReference type="Gene3D" id="2.130.10.10">
    <property type="entry name" value="YVTN repeat-like/Quinoprotein amine dehydrogenase"/>
    <property type="match status" value="2"/>
</dbReference>
<feature type="signal peptide" evidence="1">
    <location>
        <begin position="1"/>
        <end position="26"/>
    </location>
</feature>
<evidence type="ECO:0000313" key="3">
    <source>
        <dbReference type="Proteomes" id="UP001381174"/>
    </source>
</evidence>
<dbReference type="PANTHER" id="PTHR47197:SF3">
    <property type="entry name" value="DIHYDRO-HEME D1 DEHYDROGENASE"/>
    <property type="match status" value="1"/>
</dbReference>
<comment type="caution">
    <text evidence="2">The sequence shown here is derived from an EMBL/GenBank/DDBJ whole genome shotgun (WGS) entry which is preliminary data.</text>
</comment>